<dbReference type="NCBIfam" id="NF033587">
    <property type="entry name" value="transpos_IS6"/>
    <property type="match status" value="1"/>
</dbReference>
<accession>A0ABX5KRY2</accession>
<evidence type="ECO:0000256" key="1">
    <source>
        <dbReference type="ARBA" id="ARBA00022578"/>
    </source>
</evidence>
<gene>
    <name evidence="5" type="ORF">C7402_103209</name>
</gene>
<dbReference type="PANTHER" id="PTHR35528:SF3">
    <property type="entry name" value="BLL1675 PROTEIN"/>
    <property type="match status" value="1"/>
</dbReference>
<organism evidence="5 6">
    <name type="scientific">Paraburkholderia unamae</name>
    <dbReference type="NCBI Taxonomy" id="219649"/>
    <lineage>
        <taxon>Bacteria</taxon>
        <taxon>Pseudomonadati</taxon>
        <taxon>Pseudomonadota</taxon>
        <taxon>Betaproteobacteria</taxon>
        <taxon>Burkholderiales</taxon>
        <taxon>Burkholderiaceae</taxon>
        <taxon>Paraburkholderia</taxon>
    </lineage>
</organism>
<evidence type="ECO:0000256" key="2">
    <source>
        <dbReference type="ARBA" id="ARBA00023125"/>
    </source>
</evidence>
<dbReference type="InterPro" id="IPR047930">
    <property type="entry name" value="Transpos_IS6"/>
</dbReference>
<dbReference type="PANTHER" id="PTHR35528">
    <property type="entry name" value="BLL1675 PROTEIN"/>
    <property type="match status" value="1"/>
</dbReference>
<evidence type="ECO:0000259" key="4">
    <source>
        <dbReference type="Pfam" id="PF13610"/>
    </source>
</evidence>
<dbReference type="EMBL" id="QEOB01000003">
    <property type="protein sequence ID" value="PVX85632.1"/>
    <property type="molecule type" value="Genomic_DNA"/>
</dbReference>
<protein>
    <submittedName>
        <fullName evidence="5">Transposase-like protein</fullName>
    </submittedName>
</protein>
<keyword evidence="3" id="KW-0233">DNA recombination</keyword>
<dbReference type="Pfam" id="PF13610">
    <property type="entry name" value="DDE_Tnp_IS240"/>
    <property type="match status" value="1"/>
</dbReference>
<reference evidence="5 6" key="1">
    <citation type="submission" date="2018-05" db="EMBL/GenBank/DDBJ databases">
        <title>Genomic Encyclopedia of Type Strains, Phase IV (KMG-V): Genome sequencing to study the core and pangenomes of soil and plant-associated prokaryotes.</title>
        <authorList>
            <person name="Whitman W."/>
        </authorList>
    </citation>
    <scope>NUCLEOTIDE SEQUENCE [LARGE SCALE GENOMIC DNA]</scope>
    <source>
        <strain evidence="5 6">SCZa-39</strain>
    </source>
</reference>
<keyword evidence="1" id="KW-0815">Transposition</keyword>
<evidence type="ECO:0000313" key="5">
    <source>
        <dbReference type="EMBL" id="PVX85632.1"/>
    </source>
</evidence>
<sequence length="213" mass="24253">MSLARTTILRWVRRYAPEFVKRRNHFGILVGRSWRVDETNLTIRGKWVYLYRAVERAGQAVDFLLCVKRDVKGNKACFSKAIKHQGQPPKIVKLDGYAALHRVAREMKADGLLLEGTATRSSKHVHNLIERAHRDIKSRTKTMLGSKRFRNAAITLAGIELMHRIRKGKLALPACDSKMGRPPLPGPPSFPLNKVSRLRSDWLFAREPDLLPG</sequence>
<feature type="domain" description="DDE" evidence="4">
    <location>
        <begin position="32"/>
        <end position="168"/>
    </location>
</feature>
<keyword evidence="6" id="KW-1185">Reference proteome</keyword>
<evidence type="ECO:0000256" key="3">
    <source>
        <dbReference type="ARBA" id="ARBA00023172"/>
    </source>
</evidence>
<comment type="caution">
    <text evidence="5">The sequence shown here is derived from an EMBL/GenBank/DDBJ whole genome shotgun (WGS) entry which is preliminary data.</text>
</comment>
<dbReference type="InterPro" id="IPR032874">
    <property type="entry name" value="DDE_dom"/>
</dbReference>
<dbReference type="InterPro" id="IPR052183">
    <property type="entry name" value="IS_Transposase"/>
</dbReference>
<evidence type="ECO:0000313" key="6">
    <source>
        <dbReference type="Proteomes" id="UP000245712"/>
    </source>
</evidence>
<keyword evidence="2" id="KW-0238">DNA-binding</keyword>
<dbReference type="Proteomes" id="UP000245712">
    <property type="component" value="Unassembled WGS sequence"/>
</dbReference>
<proteinExistence type="predicted"/>
<name>A0ABX5KRY2_9BURK</name>